<keyword evidence="9" id="KW-1185">Reference proteome</keyword>
<dbReference type="Pfam" id="PF00394">
    <property type="entry name" value="Cu-oxidase"/>
    <property type="match status" value="1"/>
</dbReference>
<dbReference type="InterPro" id="IPR011706">
    <property type="entry name" value="Cu-oxidase_C"/>
</dbReference>
<evidence type="ECO:0000256" key="3">
    <source>
        <dbReference type="ARBA" id="ARBA00023008"/>
    </source>
</evidence>
<keyword evidence="2" id="KW-0560">Oxidoreductase</keyword>
<evidence type="ECO:0000259" key="6">
    <source>
        <dbReference type="Pfam" id="PF07731"/>
    </source>
</evidence>
<reference evidence="9" key="1">
    <citation type="journal article" date="2019" name="Int. J. Syst. Evol. Microbiol.">
        <title>The Global Catalogue of Microorganisms (GCM) 10K type strain sequencing project: providing services to taxonomists for standard genome sequencing and annotation.</title>
        <authorList>
            <consortium name="The Broad Institute Genomics Platform"/>
            <consortium name="The Broad Institute Genome Sequencing Center for Infectious Disease"/>
            <person name="Wu L."/>
            <person name="Ma J."/>
        </authorList>
    </citation>
    <scope>NUCLEOTIDE SEQUENCE [LARGE SCALE GENOMIC DNA]</scope>
    <source>
        <strain evidence="9">JCM 10671</strain>
    </source>
</reference>
<evidence type="ECO:0000256" key="4">
    <source>
        <dbReference type="SAM" id="MobiDB-lite"/>
    </source>
</evidence>
<dbReference type="EMBL" id="BAAAHE010000027">
    <property type="protein sequence ID" value="GAA0626989.1"/>
    <property type="molecule type" value="Genomic_DNA"/>
</dbReference>
<evidence type="ECO:0000256" key="1">
    <source>
        <dbReference type="ARBA" id="ARBA00022723"/>
    </source>
</evidence>
<organism evidence="8 9">
    <name type="scientific">Sporichthya brevicatena</name>
    <dbReference type="NCBI Taxonomy" id="171442"/>
    <lineage>
        <taxon>Bacteria</taxon>
        <taxon>Bacillati</taxon>
        <taxon>Actinomycetota</taxon>
        <taxon>Actinomycetes</taxon>
        <taxon>Sporichthyales</taxon>
        <taxon>Sporichthyaceae</taxon>
        <taxon>Sporichthya</taxon>
    </lineage>
</organism>
<accession>A0ABP3S5Y9</accession>
<feature type="region of interest" description="Disordered" evidence="4">
    <location>
        <begin position="209"/>
        <end position="273"/>
    </location>
</feature>
<dbReference type="InterPro" id="IPR001117">
    <property type="entry name" value="Cu-oxidase_2nd"/>
</dbReference>
<dbReference type="SUPFAM" id="SSF49503">
    <property type="entry name" value="Cupredoxins"/>
    <property type="match status" value="3"/>
</dbReference>
<evidence type="ECO:0000259" key="7">
    <source>
        <dbReference type="Pfam" id="PF07732"/>
    </source>
</evidence>
<feature type="domain" description="Plastocyanin-like" evidence="5">
    <location>
        <begin position="280"/>
        <end position="382"/>
    </location>
</feature>
<gene>
    <name evidence="8" type="ORF">GCM10009547_33160</name>
</gene>
<dbReference type="InterPro" id="IPR002355">
    <property type="entry name" value="Cu_oxidase_Cu_BS"/>
</dbReference>
<proteinExistence type="predicted"/>
<dbReference type="InterPro" id="IPR008972">
    <property type="entry name" value="Cupredoxin"/>
</dbReference>
<evidence type="ECO:0000259" key="5">
    <source>
        <dbReference type="Pfam" id="PF00394"/>
    </source>
</evidence>
<dbReference type="Proteomes" id="UP001500957">
    <property type="component" value="Unassembled WGS sequence"/>
</dbReference>
<dbReference type="InterPro" id="IPR011707">
    <property type="entry name" value="Cu-oxidase-like_N"/>
</dbReference>
<feature type="domain" description="Plastocyanin-like" evidence="6">
    <location>
        <begin position="427"/>
        <end position="529"/>
    </location>
</feature>
<protein>
    <submittedName>
        <fullName evidence="8">Multicopper oxidase family protein</fullName>
    </submittedName>
</protein>
<feature type="compositionally biased region" description="Low complexity" evidence="4">
    <location>
        <begin position="236"/>
        <end position="251"/>
    </location>
</feature>
<dbReference type="InterPro" id="IPR045087">
    <property type="entry name" value="Cu-oxidase_fam"/>
</dbReference>
<evidence type="ECO:0000313" key="9">
    <source>
        <dbReference type="Proteomes" id="UP001500957"/>
    </source>
</evidence>
<dbReference type="RefSeq" id="WP_344606738.1">
    <property type="nucleotide sequence ID" value="NZ_BAAAHE010000027.1"/>
</dbReference>
<name>A0ABP3S5Y9_9ACTN</name>
<feature type="domain" description="Plastocyanin-like" evidence="7">
    <location>
        <begin position="76"/>
        <end position="179"/>
    </location>
</feature>
<evidence type="ECO:0000256" key="2">
    <source>
        <dbReference type="ARBA" id="ARBA00023002"/>
    </source>
</evidence>
<dbReference type="PROSITE" id="PS51318">
    <property type="entry name" value="TAT"/>
    <property type="match status" value="1"/>
</dbReference>
<keyword evidence="1" id="KW-0479">Metal-binding</keyword>
<feature type="compositionally biased region" description="Gly residues" evidence="4">
    <location>
        <begin position="221"/>
        <end position="235"/>
    </location>
</feature>
<dbReference type="PROSITE" id="PS51257">
    <property type="entry name" value="PROKAR_LIPOPROTEIN"/>
    <property type="match status" value="1"/>
</dbReference>
<dbReference type="PROSITE" id="PS00080">
    <property type="entry name" value="MULTICOPPER_OXIDASE2"/>
    <property type="match status" value="1"/>
</dbReference>
<dbReference type="PANTHER" id="PTHR11709:SF394">
    <property type="entry name" value="FI03373P-RELATED"/>
    <property type="match status" value="1"/>
</dbReference>
<keyword evidence="3" id="KW-0186">Copper</keyword>
<sequence>MTGPGRPMPRRRFLGVAGGVGLGVLAGCANDDRPGLIPVPPATTGPTANPSPTGIGLLQPGNAAGTLAASPIEIDLAGTVVTTWGYNGSVPGPEVRLKRGETVRARLTNALSDETTIHWHGINLVNAMDGVPGVTQDAVRPGELFEYEFRVPDAGSFMYHAHVGHQLDLGLYGPLIVTSDVEEPLPYDREYVVMIDDWRDGLGVTEPGVHSGHATAPPRGPAGGFDFLGGFGGNKGSSASSSPSPSPTADDAAGEPEEDAPPPPGANPGERLGGKVYPMYLINGRPAADPQTFEVRSGERVRLRLMNIGADTGFVVAIAGHRMTITHTDGMPIEPVEVEAVRLGMGERYDVVVTADNPGVWQLAALPEAKKGFARAVLRYTDAAASDPPSVDERPAELSGRQAPYDELHYAGERTRPNTGPDRTFDLTLTSNSRINGQRYPDADPLEVAAGELVRFRLTNTADLAHPMHLHGHPFWVATPSGRGPVKDTVLVPPRGGVVEFDFVADNAGAWLFHCHNHYHMENGMNREVRYLT</sequence>
<dbReference type="CDD" id="cd13861">
    <property type="entry name" value="CuRO_1_CumA_like"/>
    <property type="match status" value="1"/>
</dbReference>
<dbReference type="InterPro" id="IPR006311">
    <property type="entry name" value="TAT_signal"/>
</dbReference>
<evidence type="ECO:0000313" key="8">
    <source>
        <dbReference type="EMBL" id="GAA0626989.1"/>
    </source>
</evidence>
<dbReference type="PANTHER" id="PTHR11709">
    <property type="entry name" value="MULTI-COPPER OXIDASE"/>
    <property type="match status" value="1"/>
</dbReference>
<dbReference type="Gene3D" id="2.60.40.420">
    <property type="entry name" value="Cupredoxins - blue copper proteins"/>
    <property type="match status" value="3"/>
</dbReference>
<dbReference type="Pfam" id="PF07731">
    <property type="entry name" value="Cu-oxidase_2"/>
    <property type="match status" value="1"/>
</dbReference>
<dbReference type="Pfam" id="PF07732">
    <property type="entry name" value="Cu-oxidase_3"/>
    <property type="match status" value="1"/>
</dbReference>
<dbReference type="CDD" id="cd13870">
    <property type="entry name" value="CuRO_2_CopA_like_1"/>
    <property type="match status" value="1"/>
</dbReference>
<comment type="caution">
    <text evidence="8">The sequence shown here is derived from an EMBL/GenBank/DDBJ whole genome shotgun (WGS) entry which is preliminary data.</text>
</comment>
<dbReference type="CDD" id="cd13896">
    <property type="entry name" value="CuRO_3_CopA"/>
    <property type="match status" value="1"/>
</dbReference>
<dbReference type="InterPro" id="IPR034279">
    <property type="entry name" value="CuRO_3_CopA"/>
</dbReference>